<proteinExistence type="predicted"/>
<dbReference type="EMBL" id="JANJYJ010000010">
    <property type="protein sequence ID" value="KAK3184915.1"/>
    <property type="molecule type" value="Genomic_DNA"/>
</dbReference>
<gene>
    <name evidence="1" type="ORF">Dsin_032201</name>
</gene>
<dbReference type="AlphaFoldDB" id="A0AAD9ZN00"/>
<comment type="caution">
    <text evidence="1">The sequence shown here is derived from an EMBL/GenBank/DDBJ whole genome shotgun (WGS) entry which is preliminary data.</text>
</comment>
<reference evidence="1" key="1">
    <citation type="journal article" date="2023" name="Plant J.">
        <title>Genome sequences and population genomics provide insights into the demographic history, inbreeding, and mutation load of two 'living fossil' tree species of Dipteronia.</title>
        <authorList>
            <person name="Feng Y."/>
            <person name="Comes H.P."/>
            <person name="Chen J."/>
            <person name="Zhu S."/>
            <person name="Lu R."/>
            <person name="Zhang X."/>
            <person name="Li P."/>
            <person name="Qiu J."/>
            <person name="Olsen K.M."/>
            <person name="Qiu Y."/>
        </authorList>
    </citation>
    <scope>NUCLEOTIDE SEQUENCE</scope>
    <source>
        <strain evidence="1">NBL</strain>
    </source>
</reference>
<keyword evidence="2" id="KW-1185">Reference proteome</keyword>
<evidence type="ECO:0000313" key="1">
    <source>
        <dbReference type="EMBL" id="KAK3184915.1"/>
    </source>
</evidence>
<sequence length="108" mass="12190">MKNPGKILFDSIGVDLICLVSGFDSIWKNSGKILGLVVESNGLMNFWVGFSFWKNFVDSICCSSSEDEDGREEEEEEDLLLFFKNQGQQGHLTLCPFQISFVTEIVIE</sequence>
<accession>A0AAD9ZN00</accession>
<protein>
    <submittedName>
        <fullName evidence="1">Uncharacterized protein</fullName>
    </submittedName>
</protein>
<evidence type="ECO:0000313" key="2">
    <source>
        <dbReference type="Proteomes" id="UP001281410"/>
    </source>
</evidence>
<organism evidence="1 2">
    <name type="scientific">Dipteronia sinensis</name>
    <dbReference type="NCBI Taxonomy" id="43782"/>
    <lineage>
        <taxon>Eukaryota</taxon>
        <taxon>Viridiplantae</taxon>
        <taxon>Streptophyta</taxon>
        <taxon>Embryophyta</taxon>
        <taxon>Tracheophyta</taxon>
        <taxon>Spermatophyta</taxon>
        <taxon>Magnoliopsida</taxon>
        <taxon>eudicotyledons</taxon>
        <taxon>Gunneridae</taxon>
        <taxon>Pentapetalae</taxon>
        <taxon>rosids</taxon>
        <taxon>malvids</taxon>
        <taxon>Sapindales</taxon>
        <taxon>Sapindaceae</taxon>
        <taxon>Hippocastanoideae</taxon>
        <taxon>Acereae</taxon>
        <taxon>Dipteronia</taxon>
    </lineage>
</organism>
<dbReference type="Proteomes" id="UP001281410">
    <property type="component" value="Unassembled WGS sequence"/>
</dbReference>
<name>A0AAD9ZN00_9ROSI</name>